<evidence type="ECO:0000313" key="3">
    <source>
        <dbReference type="Proteomes" id="UP001159427"/>
    </source>
</evidence>
<dbReference type="Proteomes" id="UP001159427">
    <property type="component" value="Unassembled WGS sequence"/>
</dbReference>
<organism evidence="2 3">
    <name type="scientific">Porites evermanni</name>
    <dbReference type="NCBI Taxonomy" id="104178"/>
    <lineage>
        <taxon>Eukaryota</taxon>
        <taxon>Metazoa</taxon>
        <taxon>Cnidaria</taxon>
        <taxon>Anthozoa</taxon>
        <taxon>Hexacorallia</taxon>
        <taxon>Scleractinia</taxon>
        <taxon>Fungiina</taxon>
        <taxon>Poritidae</taxon>
        <taxon>Porites</taxon>
    </lineage>
</organism>
<keyword evidence="1" id="KW-0732">Signal</keyword>
<feature type="signal peptide" evidence="1">
    <location>
        <begin position="1"/>
        <end position="15"/>
    </location>
</feature>
<comment type="caution">
    <text evidence="2">The sequence shown here is derived from an EMBL/GenBank/DDBJ whole genome shotgun (WGS) entry which is preliminary data.</text>
</comment>
<proteinExistence type="predicted"/>
<reference evidence="2 3" key="1">
    <citation type="submission" date="2022-05" db="EMBL/GenBank/DDBJ databases">
        <authorList>
            <consortium name="Genoscope - CEA"/>
            <person name="William W."/>
        </authorList>
    </citation>
    <scope>NUCLEOTIDE SEQUENCE [LARGE SCALE GENOMIC DNA]</scope>
</reference>
<evidence type="ECO:0000256" key="1">
    <source>
        <dbReference type="SAM" id="SignalP"/>
    </source>
</evidence>
<dbReference type="EMBL" id="CALNXI010000419">
    <property type="protein sequence ID" value="CAH3026729.1"/>
    <property type="molecule type" value="Genomic_DNA"/>
</dbReference>
<accession>A0ABN8MFU1</accession>
<evidence type="ECO:0000313" key="2">
    <source>
        <dbReference type="EMBL" id="CAH3026729.1"/>
    </source>
</evidence>
<keyword evidence="3" id="KW-1185">Reference proteome</keyword>
<name>A0ABN8MFU1_9CNID</name>
<protein>
    <submittedName>
        <fullName evidence="2">Uncharacterized protein</fullName>
    </submittedName>
</protein>
<sequence length="184" mass="21501">MICILFSCCRHILAALHFNFNLHRDNKVNQDASVSLKVTYPKFKNGEATVRNRKIEPNFDYVGELFKFYMTLRKQQLQDACNDMKKMVPQPMNSMLDKQPREEAIRMREKRMNMVTTAVPPTAPSETFYSIIYPYLNTFFIAVPNQTSGEQRERPARARPVCSLCKKPMRRHSAVLHSPRNNKE</sequence>
<feature type="chain" id="PRO_5046340697" evidence="1">
    <location>
        <begin position="16"/>
        <end position="184"/>
    </location>
</feature>
<gene>
    <name evidence="2" type="ORF">PEVE_00029775</name>
</gene>